<dbReference type="PANTHER" id="PTHR12169">
    <property type="entry name" value="ATPASE N2B"/>
    <property type="match status" value="1"/>
</dbReference>
<sequence length="674" mass="74910">MFALFKSLVVCALVAVAQADTIKITAQNDNTFNPNSVTAKKGDFLEFHFQPKNHSVVAGDYKYPCSPLPIGSGFFSGYMDVESGEGDKVFRVTVNNTNPMAFYSSQGDECPKGMVGMVNPNGTETLDDYKKRAGGLARGVTPGNSPYGGDVTGNTSPSPSGSKNGDKDKGGESGAGALRASLLALATAWGAIILSLRTAATIVESRLHGEGPLAEYDRRVENGLLRDDDHQRGIIESLQNLYKELRNYHAPEVKHPSLDLLKPARKSVFSSIFGSNGKAQSAIGDIPDNLPRGLYLYGDVGSGKTMLMDLFYDTLPSSVKTKTRIHFHNFMQDVHKRLHKLKMQHGTDVDAVPFVAADIAEHGNVLCFDEFQCTDVADAMILRRLLECLMSHGVVLVTTSNRHPDDLYKNGIQRESFIPAIKLLKNRLHVINLDSPTDYRKIPRPPSGVYHTPLDAHANSHAEKWFRFLGDSSDNPPHSETQKVWGREIYVPRVSGRCAWFTFDELIRQPKSAADYLELVRAYDSFIVTDVPGMTIRERDLARRFITFIDAVYEGNAKLVLTTEKPLTELFISKDEIAETLLKNNPQSTEQGEKAVSTVKELMEDVDRQAEELKNSNLFAGEEEAFAFMRALSRLKHMESKEWVERGMGLESQGGKEDKDNWSKTRSRQMEDSM</sequence>
<feature type="compositionally biased region" description="Basic and acidic residues" evidence="4">
    <location>
        <begin position="654"/>
        <end position="674"/>
    </location>
</feature>
<dbReference type="Gene3D" id="2.60.40.420">
    <property type="entry name" value="Cupredoxins - blue copper proteins"/>
    <property type="match status" value="1"/>
</dbReference>
<evidence type="ECO:0000256" key="3">
    <source>
        <dbReference type="ARBA" id="ARBA00022840"/>
    </source>
</evidence>
<dbReference type="GO" id="GO:0005739">
    <property type="term" value="C:mitochondrion"/>
    <property type="evidence" value="ECO:0007669"/>
    <property type="project" value="TreeGrafter"/>
</dbReference>
<feature type="region of interest" description="Disordered" evidence="4">
    <location>
        <begin position="134"/>
        <end position="173"/>
    </location>
</feature>
<evidence type="ECO:0000313" key="7">
    <source>
        <dbReference type="Proteomes" id="UP000054544"/>
    </source>
</evidence>
<evidence type="ECO:0000313" key="6">
    <source>
        <dbReference type="EMBL" id="KJK80149.1"/>
    </source>
</evidence>
<dbReference type="CDD" id="cd00920">
    <property type="entry name" value="Cupredoxin"/>
    <property type="match status" value="1"/>
</dbReference>
<dbReference type="NCBIfam" id="NF040713">
    <property type="entry name" value="ZapE"/>
    <property type="match status" value="1"/>
</dbReference>
<proteinExistence type="inferred from homology"/>
<dbReference type="GO" id="GO:0006515">
    <property type="term" value="P:protein quality control for misfolded or incompletely synthesized proteins"/>
    <property type="evidence" value="ECO:0007669"/>
    <property type="project" value="TreeGrafter"/>
</dbReference>
<dbReference type="GO" id="GO:0005524">
    <property type="term" value="F:ATP binding"/>
    <property type="evidence" value="ECO:0007669"/>
    <property type="project" value="UniProtKB-KW"/>
</dbReference>
<feature type="chain" id="PRO_5002341778" evidence="5">
    <location>
        <begin position="20"/>
        <end position="674"/>
    </location>
</feature>
<gene>
    <name evidence="6" type="ORF">H634G_04388</name>
</gene>
<dbReference type="PANTHER" id="PTHR12169:SF6">
    <property type="entry name" value="AFG1-LIKE ATPASE"/>
    <property type="match status" value="1"/>
</dbReference>
<dbReference type="Pfam" id="PF03969">
    <property type="entry name" value="AFG1_ATPase"/>
    <property type="match status" value="1"/>
</dbReference>
<dbReference type="SUPFAM" id="SSF49503">
    <property type="entry name" value="Cupredoxins"/>
    <property type="match status" value="1"/>
</dbReference>
<dbReference type="AlphaFoldDB" id="A0A0D9P1P0"/>
<keyword evidence="2" id="KW-0547">Nucleotide-binding</keyword>
<accession>A0A0D9P1P0</accession>
<dbReference type="Proteomes" id="UP000054544">
    <property type="component" value="Unassembled WGS sequence"/>
</dbReference>
<dbReference type="InterPro" id="IPR005654">
    <property type="entry name" value="ATPase_AFG1-like"/>
</dbReference>
<dbReference type="EMBL" id="KE384729">
    <property type="protein sequence ID" value="KJK80149.1"/>
    <property type="molecule type" value="Genomic_DNA"/>
</dbReference>
<keyword evidence="3" id="KW-0067">ATP-binding</keyword>
<dbReference type="Gene3D" id="3.40.50.300">
    <property type="entry name" value="P-loop containing nucleotide triphosphate hydrolases"/>
    <property type="match status" value="1"/>
</dbReference>
<protein>
    <submittedName>
        <fullName evidence="6">Uncharacterized protein</fullName>
    </submittedName>
</protein>
<feature type="region of interest" description="Disordered" evidence="4">
    <location>
        <begin position="646"/>
        <end position="674"/>
    </location>
</feature>
<evidence type="ECO:0000256" key="1">
    <source>
        <dbReference type="ARBA" id="ARBA00010322"/>
    </source>
</evidence>
<evidence type="ECO:0000256" key="2">
    <source>
        <dbReference type="ARBA" id="ARBA00022741"/>
    </source>
</evidence>
<name>A0A0D9P1P0_METAN</name>
<dbReference type="OrthoDB" id="548867at2759"/>
<dbReference type="InterPro" id="IPR008972">
    <property type="entry name" value="Cupredoxin"/>
</dbReference>
<dbReference type="STRING" id="1291518.A0A0D9P1P0"/>
<comment type="similarity">
    <text evidence="1">Belongs to the AFG1 ATPase family.</text>
</comment>
<organism evidence="6 7">
    <name type="scientific">Metarhizium anisopliae BRIP 53293</name>
    <dbReference type="NCBI Taxonomy" id="1291518"/>
    <lineage>
        <taxon>Eukaryota</taxon>
        <taxon>Fungi</taxon>
        <taxon>Dikarya</taxon>
        <taxon>Ascomycota</taxon>
        <taxon>Pezizomycotina</taxon>
        <taxon>Sordariomycetes</taxon>
        <taxon>Hypocreomycetidae</taxon>
        <taxon>Hypocreales</taxon>
        <taxon>Clavicipitaceae</taxon>
        <taxon>Metarhizium</taxon>
    </lineage>
</organism>
<reference evidence="7" key="1">
    <citation type="journal article" date="2014" name="BMC Genomics">
        <title>The genome sequence of the biocontrol fungus Metarhizium anisopliae and comparative genomics of Metarhizium species.</title>
        <authorList>
            <person name="Pattemore J.A."/>
            <person name="Hane J.K."/>
            <person name="Williams A.H."/>
            <person name="Wilson B.A."/>
            <person name="Stodart B.J."/>
            <person name="Ash G.J."/>
        </authorList>
    </citation>
    <scope>NUCLEOTIDE SEQUENCE [LARGE SCALE GENOMIC DNA]</scope>
    <source>
        <strain evidence="7">BRIP 53293</strain>
    </source>
</reference>
<dbReference type="InterPro" id="IPR027417">
    <property type="entry name" value="P-loop_NTPase"/>
</dbReference>
<dbReference type="SUPFAM" id="SSF52540">
    <property type="entry name" value="P-loop containing nucleoside triphosphate hydrolases"/>
    <property type="match status" value="1"/>
</dbReference>
<evidence type="ECO:0000256" key="5">
    <source>
        <dbReference type="SAM" id="SignalP"/>
    </source>
</evidence>
<dbReference type="FunFam" id="3.40.50.300:FF:001493">
    <property type="entry name" value="Mitochondrial ATPase (Afg1), putative"/>
    <property type="match status" value="1"/>
</dbReference>
<feature type="signal peptide" evidence="5">
    <location>
        <begin position="1"/>
        <end position="19"/>
    </location>
</feature>
<dbReference type="GO" id="GO:0016887">
    <property type="term" value="F:ATP hydrolysis activity"/>
    <property type="evidence" value="ECO:0007669"/>
    <property type="project" value="InterPro"/>
</dbReference>
<evidence type="ECO:0000256" key="4">
    <source>
        <dbReference type="SAM" id="MobiDB-lite"/>
    </source>
</evidence>
<keyword evidence="7" id="KW-1185">Reference proteome</keyword>
<keyword evidence="5" id="KW-0732">Signal</keyword>